<evidence type="ECO:0000256" key="9">
    <source>
        <dbReference type="ARBA" id="ARBA00023180"/>
    </source>
</evidence>
<feature type="signal peptide" evidence="10">
    <location>
        <begin position="1"/>
        <end position="18"/>
    </location>
</feature>
<dbReference type="UniPathway" id="UPA00196"/>
<comment type="similarity">
    <text evidence="3 10">Belongs to the PIGX family.</text>
</comment>
<dbReference type="OrthoDB" id="5546453at2759"/>
<accession>A0A3B4CZ98</accession>
<dbReference type="Pfam" id="PF08320">
    <property type="entry name" value="PIG-X"/>
    <property type="match status" value="1"/>
</dbReference>
<comment type="subcellular location">
    <subcellularLocation>
        <location evidence="1 10">Endoplasmic reticulum membrane</location>
        <topology evidence="1 10">Single-pass membrane protein</topology>
    </subcellularLocation>
</comment>
<evidence type="ECO:0000256" key="4">
    <source>
        <dbReference type="ARBA" id="ARBA00022502"/>
    </source>
</evidence>
<keyword evidence="12" id="KW-1185">Reference proteome</keyword>
<keyword evidence="6 10" id="KW-0256">Endoplasmic reticulum</keyword>
<sequence length="242" mass="26504">MLLLHFALSVFRLTPCEASQKDEVICGPASAWFESVDMSVDVAKRGFHRELLYEVHHDPTPQAIKALVIQRLPSGVYMDQYQLASLREDTGLQVLLDSAVSLEDPAHMSSGFSALVYLSPADGLPGLLQAVVPVHGRYHRPSSSGGWERVYIEGPRLLLRPESCETLPSGLPHRVVEAPCTVQNQSVCSWLEIQGLQVPDSVTLELPVGDFSLTGPVCAGTILATLLCFALLFRTIWTHGIF</sequence>
<dbReference type="CTD" id="54965"/>
<dbReference type="RefSeq" id="XP_017548765.1">
    <property type="nucleotide sequence ID" value="XM_017693276.2"/>
</dbReference>
<dbReference type="PANTHER" id="PTHR28650:SF1">
    <property type="entry name" value="PHOSPHATIDYLINOSITOL-GLYCAN BIOSYNTHESIS CLASS X PROTEIN"/>
    <property type="match status" value="1"/>
</dbReference>
<reference evidence="11 12" key="1">
    <citation type="submission" date="2020-10" db="EMBL/GenBank/DDBJ databases">
        <title>Pygocentrus nattereri (red-bellied piranha) genome, fPygNat1, primary haplotype.</title>
        <authorList>
            <person name="Myers G."/>
            <person name="Meyer A."/>
            <person name="Karagic N."/>
            <person name="Pippel M."/>
            <person name="Winkler S."/>
            <person name="Tracey A."/>
            <person name="Wood J."/>
            <person name="Formenti G."/>
            <person name="Howe K."/>
            <person name="Fedrigo O."/>
            <person name="Jarvis E.D."/>
        </authorList>
    </citation>
    <scope>NUCLEOTIDE SEQUENCE [LARGE SCALE GENOMIC DNA]</scope>
</reference>
<dbReference type="InterPro" id="IPR013233">
    <property type="entry name" value="PIG-X/PBN1"/>
</dbReference>
<dbReference type="AlphaFoldDB" id="A0A3B4CZ98"/>
<keyword evidence="4 10" id="KW-0337">GPI-anchor biosynthesis</keyword>
<keyword evidence="8 10" id="KW-0472">Membrane</keyword>
<evidence type="ECO:0000256" key="5">
    <source>
        <dbReference type="ARBA" id="ARBA00022692"/>
    </source>
</evidence>
<dbReference type="GO" id="GO:0005789">
    <property type="term" value="C:endoplasmic reticulum membrane"/>
    <property type="evidence" value="ECO:0007669"/>
    <property type="project" value="UniProtKB-SubCell"/>
</dbReference>
<dbReference type="PANTHER" id="PTHR28650">
    <property type="entry name" value="PHOSPHATIDYLINOSITOL-GLYCAN BIOSYNTHESIS CLASS X PROTEIN"/>
    <property type="match status" value="1"/>
</dbReference>
<keyword evidence="10" id="KW-0732">Signal</keyword>
<dbReference type="Ensembl" id="ENSPNAT00000024507.2">
    <property type="protein sequence ID" value="ENSPNAP00000016126.1"/>
    <property type="gene ID" value="ENSPNAG00000022229.2"/>
</dbReference>
<evidence type="ECO:0000256" key="6">
    <source>
        <dbReference type="ARBA" id="ARBA00022824"/>
    </source>
</evidence>
<organism evidence="11 12">
    <name type="scientific">Pygocentrus nattereri</name>
    <name type="common">Red-bellied piranha</name>
    <dbReference type="NCBI Taxonomy" id="42514"/>
    <lineage>
        <taxon>Eukaryota</taxon>
        <taxon>Metazoa</taxon>
        <taxon>Chordata</taxon>
        <taxon>Craniata</taxon>
        <taxon>Vertebrata</taxon>
        <taxon>Euteleostomi</taxon>
        <taxon>Actinopterygii</taxon>
        <taxon>Neopterygii</taxon>
        <taxon>Teleostei</taxon>
        <taxon>Ostariophysi</taxon>
        <taxon>Characiformes</taxon>
        <taxon>Characoidei</taxon>
        <taxon>Pygocentrus</taxon>
    </lineage>
</organism>
<keyword evidence="7 10" id="KW-1133">Transmembrane helix</keyword>
<name>A0A3B4CZ98_PYGNA</name>
<proteinExistence type="inferred from homology"/>
<keyword evidence="5 10" id="KW-0812">Transmembrane</keyword>
<evidence type="ECO:0000256" key="3">
    <source>
        <dbReference type="ARBA" id="ARBA00010345"/>
    </source>
</evidence>
<evidence type="ECO:0000256" key="1">
    <source>
        <dbReference type="ARBA" id="ARBA00004389"/>
    </source>
</evidence>
<evidence type="ECO:0000256" key="2">
    <source>
        <dbReference type="ARBA" id="ARBA00004687"/>
    </source>
</evidence>
<keyword evidence="9" id="KW-0325">Glycoprotein</keyword>
<dbReference type="STRING" id="42514.ENSPNAP00000016126"/>
<dbReference type="GO" id="GO:0006506">
    <property type="term" value="P:GPI anchor biosynthetic process"/>
    <property type="evidence" value="ECO:0007669"/>
    <property type="project" value="UniProtKB-UniPathway"/>
</dbReference>
<evidence type="ECO:0000256" key="8">
    <source>
        <dbReference type="ARBA" id="ARBA00023136"/>
    </source>
</evidence>
<reference evidence="11" key="3">
    <citation type="submission" date="2025-09" db="UniProtKB">
        <authorList>
            <consortium name="Ensembl"/>
        </authorList>
    </citation>
    <scope>IDENTIFICATION</scope>
</reference>
<dbReference type="GeneTree" id="ENSGT00390000017679"/>
<comment type="function">
    <text evidence="10">Stabilizing subunit of the glycosylphosphatidylinositol-mannosyltransferase I complex which catalyzes the transfer of the first mannose, via an alpha-1,4 bond from a dolichol-phosphate-mannose (Dol-P-Man) to the glucosaminyl acyl phosphatidylinositol (GlcN-(acyl)PI) intermediate to generate alpha-D-Man-(1-&gt;4)-alpha-D-GlcN-(1-&gt;6)-(1-radyl,2-acyl-sn-glycero-3-phospho)-2-acyl-inositol and participates in the sixth step of the glycosylphosphatidylinositol-anchor biosynthesis. Probably acts by stabilizing the mannosyltransferase PIGM.</text>
</comment>
<reference evidence="11" key="2">
    <citation type="submission" date="2025-08" db="UniProtKB">
        <authorList>
            <consortium name="Ensembl"/>
        </authorList>
    </citation>
    <scope>IDENTIFICATION</scope>
</reference>
<protein>
    <recommendedName>
        <fullName evidence="10">Phosphatidylinositol-glycan biosynthesis class X protein</fullName>
    </recommendedName>
</protein>
<evidence type="ECO:0000313" key="12">
    <source>
        <dbReference type="Proteomes" id="UP001501920"/>
    </source>
</evidence>
<evidence type="ECO:0000256" key="10">
    <source>
        <dbReference type="RuleBase" id="RU366056"/>
    </source>
</evidence>
<feature type="transmembrane region" description="Helical" evidence="10">
    <location>
        <begin position="213"/>
        <end position="233"/>
    </location>
</feature>
<feature type="chain" id="PRO_5025090211" description="Phosphatidylinositol-glycan biosynthesis class X protein" evidence="10">
    <location>
        <begin position="19"/>
        <end position="242"/>
    </location>
</feature>
<dbReference type="Proteomes" id="UP001501920">
    <property type="component" value="Chromosome 15"/>
</dbReference>
<evidence type="ECO:0000313" key="11">
    <source>
        <dbReference type="Ensembl" id="ENSPNAP00000016126.1"/>
    </source>
</evidence>
<dbReference type="SMART" id="SM00780">
    <property type="entry name" value="PIG-X"/>
    <property type="match status" value="1"/>
</dbReference>
<gene>
    <name evidence="11" type="primary">PIGX</name>
</gene>
<dbReference type="GeneID" id="108424953"/>
<evidence type="ECO:0000256" key="7">
    <source>
        <dbReference type="ARBA" id="ARBA00022989"/>
    </source>
</evidence>
<dbReference type="OMA" id="ALSKYMW"/>
<comment type="pathway">
    <text evidence="2 10">Glycolipid biosynthesis; glycosylphosphatidylinositol-anchor biosynthesis.</text>
</comment>
<dbReference type="InterPro" id="IPR040039">
    <property type="entry name" value="PIGX"/>
</dbReference>